<evidence type="ECO:0000256" key="2">
    <source>
        <dbReference type="ARBA" id="ARBA00005005"/>
    </source>
</evidence>
<accession>A0A2S7USE1</accession>
<dbReference type="EC" id="1.3.8.8" evidence="5"/>
<sequence>MSLRTSFRKILPEISRTEQEALDAGDTWLEASIYQGKPDFNALLQTAPSKLTEREQAFIDGPLEELLEMLDDVEIHNNIHIPPRILQHLKDHKFFAFIIPQEFGGLEFSAYASSTIVARISTKSNPIATTVMVPNSLGPGELLAHFGTDEQKQHYLPRLSDGLEIPCFALTSPEAGSDAGGIPDTAIVTKGMYNGEEVVGLRCTWDKRYITLAPIATVLGLAVKAFDPDNLLGDEVDLGITCLLLPTDYEGVETGNRHNPLGVKFYNGTTRGTDVFVPMDFVIGGQKNIGKGWQMLVACLGAGRGVSLPANGCATGHAALKSTSEYAAIREQFGMPIGKFEGIQEQLALIGGLTYNLESMRHLVLNSLDAGLKPSVITAMAKYHMTEMGRDCLEAGMDVQAGKGIQMGPNNVLASAYFATPIGITVEGANILTRNLMIFGQGATRCHPYVQDLISVIHSEDKAADKEFNKLMRKTIGYSTKNFLRGFATAYLPGFGRGKNAEPMVKKFEKQINRLSSALAVQADFALLVLGGDLKRKEMLSARLGDVMSYLFMAMGNIKFYLQSDCREELKPYFNYGTSLALKQAEDALFAYTDNFPNRLVSGFLGASLAMPFIKRSKISDKMITDLAEATLKDDAAKKTLTSLVSMVGRDGFTVLEDAYKAKLDVLPLLDAMKAATRSGKIDKQLRFAQLVDVALEAGVITADDKEKLTAYDTKRKLAIAVDEYTFDMELLTNIDAK</sequence>
<feature type="domain" description="Acyl-CoA dehydrogenase/oxidase N-terminal" evidence="13">
    <location>
        <begin position="65"/>
        <end position="162"/>
    </location>
</feature>
<dbReference type="OrthoDB" id="9802447at2"/>
<keyword evidence="7" id="KW-0285">Flavoprotein</keyword>
<organism evidence="15 16">
    <name type="scientific">Psychrosphaera saromensis</name>
    <dbReference type="NCBI Taxonomy" id="716813"/>
    <lineage>
        <taxon>Bacteria</taxon>
        <taxon>Pseudomonadati</taxon>
        <taxon>Pseudomonadota</taxon>
        <taxon>Gammaproteobacteria</taxon>
        <taxon>Alteromonadales</taxon>
        <taxon>Pseudoalteromonadaceae</taxon>
        <taxon>Psychrosphaera</taxon>
    </lineage>
</organism>
<dbReference type="GO" id="GO:0033539">
    <property type="term" value="P:fatty acid beta-oxidation using acyl-CoA dehydrogenase"/>
    <property type="evidence" value="ECO:0007669"/>
    <property type="project" value="InterPro"/>
</dbReference>
<dbReference type="RefSeq" id="WP_105051381.1">
    <property type="nucleotide sequence ID" value="NZ_BMYG01000010.1"/>
</dbReference>
<proteinExistence type="inferred from homology"/>
<dbReference type="GO" id="GO:0004466">
    <property type="term" value="F:long-chain fatty acyl-CoA dehydrogenase activity"/>
    <property type="evidence" value="ECO:0007669"/>
    <property type="project" value="UniProtKB-EC"/>
</dbReference>
<evidence type="ECO:0000256" key="10">
    <source>
        <dbReference type="ARBA" id="ARBA00047882"/>
    </source>
</evidence>
<dbReference type="InterPro" id="IPR009075">
    <property type="entry name" value="AcylCo_DH/oxidase_C"/>
</dbReference>
<dbReference type="NCBIfam" id="NF009586">
    <property type="entry name" value="PRK13026.1"/>
    <property type="match status" value="1"/>
</dbReference>
<dbReference type="GO" id="GO:0050660">
    <property type="term" value="F:flavin adenine dinucleotide binding"/>
    <property type="evidence" value="ECO:0007669"/>
    <property type="project" value="InterPro"/>
</dbReference>
<dbReference type="InterPro" id="IPR046373">
    <property type="entry name" value="Acyl-CoA_Oxase/DH_mid-dom_sf"/>
</dbReference>
<reference evidence="15 16" key="1">
    <citation type="submission" date="2016-12" db="EMBL/GenBank/DDBJ databases">
        <title>Diversity of luminous bacteria.</title>
        <authorList>
            <person name="Yoshizawa S."/>
            <person name="Kogure K."/>
        </authorList>
    </citation>
    <scope>NUCLEOTIDE SEQUENCE [LARGE SCALE GENOMIC DNA]</scope>
    <source>
        <strain evidence="15 16">SA4-48</strain>
    </source>
</reference>
<feature type="domain" description="Acyl-CoA dehydrogenase C-terminal bacterial-type" evidence="14">
    <location>
        <begin position="444"/>
        <end position="725"/>
    </location>
</feature>
<dbReference type="Proteomes" id="UP000239007">
    <property type="component" value="Unassembled WGS sequence"/>
</dbReference>
<evidence type="ECO:0000259" key="12">
    <source>
        <dbReference type="Pfam" id="PF00441"/>
    </source>
</evidence>
<dbReference type="InterPro" id="IPR037069">
    <property type="entry name" value="AcylCoA_DH/ox_N_sf"/>
</dbReference>
<dbReference type="Gene3D" id="2.40.110.10">
    <property type="entry name" value="Butyryl-CoA Dehydrogenase, subunit A, domain 2"/>
    <property type="match status" value="1"/>
</dbReference>
<dbReference type="NCBIfam" id="NF007000">
    <property type="entry name" value="PRK09463.1"/>
    <property type="match status" value="1"/>
</dbReference>
<comment type="catalytic activity">
    <reaction evidence="11">
        <text>a long-chain 2,3-saturated fatty acyl-CoA + oxidized [electron-transfer flavoprotein] + H(+) = a long-chain (2E)-enoyl-CoA + reduced [electron-transfer flavoprotein]</text>
        <dbReference type="Rhea" id="RHEA:17721"/>
        <dbReference type="Rhea" id="RHEA-COMP:10685"/>
        <dbReference type="Rhea" id="RHEA-COMP:10686"/>
        <dbReference type="ChEBI" id="CHEBI:15378"/>
        <dbReference type="ChEBI" id="CHEBI:57692"/>
        <dbReference type="ChEBI" id="CHEBI:58307"/>
        <dbReference type="ChEBI" id="CHEBI:83721"/>
        <dbReference type="ChEBI" id="CHEBI:83727"/>
        <dbReference type="EC" id="1.3.8.8"/>
    </reaction>
</comment>
<dbReference type="UniPathway" id="UPA00659"/>
<comment type="catalytic activity">
    <reaction evidence="10">
        <text>a medium-chain 2,3-saturated fatty acyl-CoA + oxidized [electron-transfer flavoprotein] + H(+) = a medium-chain (2E)-enoyl-CoA + reduced [electron-transfer flavoprotein]</text>
        <dbReference type="Rhea" id="RHEA:14477"/>
        <dbReference type="Rhea" id="RHEA-COMP:10685"/>
        <dbReference type="Rhea" id="RHEA-COMP:10686"/>
        <dbReference type="ChEBI" id="CHEBI:15378"/>
        <dbReference type="ChEBI" id="CHEBI:57692"/>
        <dbReference type="ChEBI" id="CHEBI:58307"/>
        <dbReference type="ChEBI" id="CHEBI:83723"/>
        <dbReference type="ChEBI" id="CHEBI:83726"/>
        <dbReference type="EC" id="1.3.8.7"/>
    </reaction>
</comment>
<evidence type="ECO:0000259" key="14">
    <source>
        <dbReference type="Pfam" id="PF09317"/>
    </source>
</evidence>
<dbReference type="PANTHER" id="PTHR48083">
    <property type="entry name" value="MEDIUM-CHAIN SPECIFIC ACYL-COA DEHYDROGENASE, MITOCHONDRIAL-RELATED"/>
    <property type="match status" value="1"/>
</dbReference>
<dbReference type="InterPro" id="IPR015396">
    <property type="entry name" value="FadE_C"/>
</dbReference>
<dbReference type="EC" id="1.3.8.7" evidence="4"/>
<comment type="cofactor">
    <cofactor evidence="1">
        <name>FAD</name>
        <dbReference type="ChEBI" id="CHEBI:57692"/>
    </cofactor>
</comment>
<dbReference type="SUPFAM" id="SSF47203">
    <property type="entry name" value="Acyl-CoA dehydrogenase C-terminal domain-like"/>
    <property type="match status" value="1"/>
</dbReference>
<evidence type="ECO:0000256" key="9">
    <source>
        <dbReference type="ARBA" id="ARBA00023002"/>
    </source>
</evidence>
<dbReference type="PANTHER" id="PTHR48083:SF33">
    <property type="entry name" value="ACYL-COENZYME A DEHYDROGENASE"/>
    <property type="match status" value="1"/>
</dbReference>
<evidence type="ECO:0000256" key="6">
    <source>
        <dbReference type="ARBA" id="ARBA00020144"/>
    </source>
</evidence>
<dbReference type="InterPro" id="IPR009100">
    <property type="entry name" value="AcylCoA_DH/oxidase_NM_dom_sf"/>
</dbReference>
<comment type="caution">
    <text evidence="15">The sequence shown here is derived from an EMBL/GenBank/DDBJ whole genome shotgun (WGS) entry which is preliminary data.</text>
</comment>
<dbReference type="CDD" id="cd00567">
    <property type="entry name" value="ACAD"/>
    <property type="match status" value="1"/>
</dbReference>
<keyword evidence="16" id="KW-1185">Reference proteome</keyword>
<feature type="domain" description="Acyl-CoA dehydrogenase/oxidase C-terminal" evidence="12">
    <location>
        <begin position="290"/>
        <end position="435"/>
    </location>
</feature>
<dbReference type="FunFam" id="1.20.140.10:FF:000009">
    <property type="entry name" value="Acyl-CoA dehydrogenase"/>
    <property type="match status" value="1"/>
</dbReference>
<dbReference type="Gene3D" id="1.10.540.10">
    <property type="entry name" value="Acyl-CoA dehydrogenase/oxidase, N-terminal domain"/>
    <property type="match status" value="1"/>
</dbReference>
<dbReference type="InterPro" id="IPR050741">
    <property type="entry name" value="Acyl-CoA_dehydrogenase"/>
</dbReference>
<evidence type="ECO:0000256" key="7">
    <source>
        <dbReference type="ARBA" id="ARBA00022630"/>
    </source>
</evidence>
<evidence type="ECO:0000313" key="16">
    <source>
        <dbReference type="Proteomes" id="UP000239007"/>
    </source>
</evidence>
<name>A0A2S7USE1_9GAMM</name>
<dbReference type="InterPro" id="IPR013786">
    <property type="entry name" value="AcylCoA_DH/ox_N"/>
</dbReference>
<dbReference type="GO" id="GO:0070991">
    <property type="term" value="F:medium-chain fatty acyl-CoA dehydrogenase activity"/>
    <property type="evidence" value="ECO:0007669"/>
    <property type="project" value="UniProtKB-EC"/>
</dbReference>
<evidence type="ECO:0000313" key="15">
    <source>
        <dbReference type="EMBL" id="PQJ52906.1"/>
    </source>
</evidence>
<keyword evidence="8" id="KW-0274">FAD</keyword>
<gene>
    <name evidence="15" type="ORF">BTO11_04055</name>
</gene>
<dbReference type="Gene3D" id="1.20.140.10">
    <property type="entry name" value="Butyryl-CoA Dehydrogenase, subunit A, domain 3"/>
    <property type="match status" value="1"/>
</dbReference>
<evidence type="ECO:0000256" key="8">
    <source>
        <dbReference type="ARBA" id="ARBA00022827"/>
    </source>
</evidence>
<dbReference type="SUPFAM" id="SSF56645">
    <property type="entry name" value="Acyl-CoA dehydrogenase NM domain-like"/>
    <property type="match status" value="1"/>
</dbReference>
<dbReference type="EMBL" id="MSCH01000003">
    <property type="protein sequence ID" value="PQJ52906.1"/>
    <property type="molecule type" value="Genomic_DNA"/>
</dbReference>
<dbReference type="Pfam" id="PF00441">
    <property type="entry name" value="Acyl-CoA_dh_1"/>
    <property type="match status" value="1"/>
</dbReference>
<comment type="similarity">
    <text evidence="3">Belongs to the acyl-CoA dehydrogenase family.</text>
</comment>
<dbReference type="Pfam" id="PF02771">
    <property type="entry name" value="Acyl-CoA_dh_N"/>
    <property type="match status" value="1"/>
</dbReference>
<dbReference type="InterPro" id="IPR036250">
    <property type="entry name" value="AcylCo_DH-like_C"/>
</dbReference>
<evidence type="ECO:0000256" key="3">
    <source>
        <dbReference type="ARBA" id="ARBA00009347"/>
    </source>
</evidence>
<dbReference type="AlphaFoldDB" id="A0A2S7USE1"/>
<keyword evidence="9" id="KW-0560">Oxidoreductase</keyword>
<dbReference type="GO" id="GO:0005737">
    <property type="term" value="C:cytoplasm"/>
    <property type="evidence" value="ECO:0007669"/>
    <property type="project" value="TreeGrafter"/>
</dbReference>
<dbReference type="Pfam" id="PF09317">
    <property type="entry name" value="ACDH_C"/>
    <property type="match status" value="1"/>
</dbReference>
<evidence type="ECO:0000256" key="11">
    <source>
        <dbReference type="ARBA" id="ARBA00049247"/>
    </source>
</evidence>
<evidence type="ECO:0000256" key="1">
    <source>
        <dbReference type="ARBA" id="ARBA00001974"/>
    </source>
</evidence>
<evidence type="ECO:0000256" key="4">
    <source>
        <dbReference type="ARBA" id="ARBA00012033"/>
    </source>
</evidence>
<comment type="pathway">
    <text evidence="2">Lipid metabolism; fatty acid beta-oxidation.</text>
</comment>
<evidence type="ECO:0000259" key="13">
    <source>
        <dbReference type="Pfam" id="PF02771"/>
    </source>
</evidence>
<protein>
    <recommendedName>
        <fullName evidence="6">Acyl-coenzyme A dehydrogenase</fullName>
        <ecNumber evidence="4">1.3.8.7</ecNumber>
        <ecNumber evidence="5">1.3.8.8</ecNumber>
    </recommendedName>
</protein>
<evidence type="ECO:0000256" key="5">
    <source>
        <dbReference type="ARBA" id="ARBA00012040"/>
    </source>
</evidence>